<dbReference type="SUPFAM" id="SSF51011">
    <property type="entry name" value="Glycosyl hydrolase domain"/>
    <property type="match status" value="1"/>
</dbReference>
<dbReference type="PANTHER" id="PTHR11452:SF75">
    <property type="entry name" value="ALPHA-GALACTOSIDASE MEL1"/>
    <property type="match status" value="1"/>
</dbReference>
<dbReference type="AlphaFoldDB" id="A0A6B2L6K9"/>
<dbReference type="FunFam" id="3.20.20.70:FF:000197">
    <property type="entry name" value="Alpha-galactosidase"/>
    <property type="match status" value="1"/>
</dbReference>
<comment type="catalytic activity">
    <reaction evidence="1 7">
        <text>Hydrolysis of terminal, non-reducing alpha-D-galactose residues in alpha-D-galactosides, including galactose oligosaccharides, galactomannans and galactolipids.</text>
        <dbReference type="EC" id="3.2.1.22"/>
    </reaction>
</comment>
<keyword evidence="6 7" id="KW-0326">Glycosidase</keyword>
<evidence type="ECO:0000256" key="1">
    <source>
        <dbReference type="ARBA" id="ARBA00001255"/>
    </source>
</evidence>
<evidence type="ECO:0000256" key="4">
    <source>
        <dbReference type="ARBA" id="ARBA00022729"/>
    </source>
</evidence>
<dbReference type="EC" id="3.2.1.22" evidence="3 7"/>
<dbReference type="InterPro" id="IPR017853">
    <property type="entry name" value="GH"/>
</dbReference>
<evidence type="ECO:0000259" key="8">
    <source>
        <dbReference type="Pfam" id="PF17801"/>
    </source>
</evidence>
<dbReference type="PRINTS" id="PR00740">
    <property type="entry name" value="GLHYDRLASE27"/>
</dbReference>
<keyword evidence="7" id="KW-1015">Disulfide bond</keyword>
<dbReference type="Pfam" id="PF16499">
    <property type="entry name" value="Melibiase_2"/>
    <property type="match status" value="1"/>
</dbReference>
<dbReference type="Pfam" id="PF17801">
    <property type="entry name" value="Melibiase_C"/>
    <property type="match status" value="1"/>
</dbReference>
<sequence length="390" mass="42696">MVALVVGLCEGVDNGVGRTPAMGYNTWNDFRCDISETDIKDAADAIIRQGLDKVGYVYVNMDDCWAKGRYPNGTVYPDPTTFPNGIKHVADYVHSKGLKFGIYSDRGTLTCAGRPGSENYEKIDAQTYASWGVDYLKEDSCYASGDHQTAFTQYGLMRDALNSTGRPIYFSLCGWNSWYSPVGWSLGNSWRIAGDCNTWPDVLNAIDTNVDLTKNAYPGGWNDPDMLIGSSEGSAVKLTPDQSRAMFSIWSVMAAPLLIGGNIRNLNAWDLQTYSNVEVIAVDQDTAGHQGIRVAGSNLIQGNNTSPFNIWAKLLQDGSHAVVFLNNANSVQDVTCDSTCFANIGLAPTMKFRARDLWQHKDLGVFIASSFTAKSLPPSGGHALYRFIHQ</sequence>
<evidence type="ECO:0000256" key="6">
    <source>
        <dbReference type="ARBA" id="ARBA00023295"/>
    </source>
</evidence>
<dbReference type="InterPro" id="IPR013785">
    <property type="entry name" value="Aldolase_TIM"/>
</dbReference>
<dbReference type="PANTHER" id="PTHR11452">
    <property type="entry name" value="ALPHA-GALACTOSIDASE/ALPHA-N-ACETYLGALACTOSAMINIDASE"/>
    <property type="match status" value="1"/>
</dbReference>
<evidence type="ECO:0000313" key="9">
    <source>
        <dbReference type="EMBL" id="NDV32550.1"/>
    </source>
</evidence>
<keyword evidence="5 7" id="KW-0378">Hydrolase</keyword>
<accession>A0A6B2L6K9</accession>
<dbReference type="Gene3D" id="2.60.40.1180">
    <property type="entry name" value="Golgi alpha-mannosidase II"/>
    <property type="match status" value="1"/>
</dbReference>
<evidence type="ECO:0000256" key="5">
    <source>
        <dbReference type="ARBA" id="ARBA00022801"/>
    </source>
</evidence>
<protein>
    <recommendedName>
        <fullName evidence="3 7">Alpha-galactosidase</fullName>
        <ecNumber evidence="3 7">3.2.1.22</ecNumber>
    </recommendedName>
    <alternativeName>
        <fullName evidence="7">Melibiase</fullName>
    </alternativeName>
</protein>
<proteinExistence type="inferred from homology"/>
<dbReference type="InterPro" id="IPR013780">
    <property type="entry name" value="Glyco_hydro_b"/>
</dbReference>
<keyword evidence="4" id="KW-0732">Signal</keyword>
<comment type="similarity">
    <text evidence="2 7">Belongs to the glycosyl hydrolase 27 family.</text>
</comment>
<evidence type="ECO:0000256" key="2">
    <source>
        <dbReference type="ARBA" id="ARBA00009743"/>
    </source>
</evidence>
<evidence type="ECO:0000256" key="3">
    <source>
        <dbReference type="ARBA" id="ARBA00012755"/>
    </source>
</evidence>
<dbReference type="InterPro" id="IPR041233">
    <property type="entry name" value="Melibiase_C"/>
</dbReference>
<organism evidence="9">
    <name type="scientific">Arcella intermedia</name>
    <dbReference type="NCBI Taxonomy" id="1963864"/>
    <lineage>
        <taxon>Eukaryota</taxon>
        <taxon>Amoebozoa</taxon>
        <taxon>Tubulinea</taxon>
        <taxon>Elardia</taxon>
        <taxon>Arcellinida</taxon>
        <taxon>Sphaerothecina</taxon>
        <taxon>Arcellidae</taxon>
        <taxon>Arcella</taxon>
    </lineage>
</organism>
<dbReference type="GO" id="GO:0005975">
    <property type="term" value="P:carbohydrate metabolic process"/>
    <property type="evidence" value="ECO:0007669"/>
    <property type="project" value="InterPro"/>
</dbReference>
<name>A0A6B2L6K9_9EUKA</name>
<dbReference type="CDD" id="cd14792">
    <property type="entry name" value="GH27"/>
    <property type="match status" value="1"/>
</dbReference>
<dbReference type="SUPFAM" id="SSF51445">
    <property type="entry name" value="(Trans)glycosidases"/>
    <property type="match status" value="1"/>
</dbReference>
<evidence type="ECO:0000256" key="7">
    <source>
        <dbReference type="RuleBase" id="RU361168"/>
    </source>
</evidence>
<dbReference type="EMBL" id="GIBP01003581">
    <property type="protein sequence ID" value="NDV32550.1"/>
    <property type="molecule type" value="Transcribed_RNA"/>
</dbReference>
<dbReference type="InterPro" id="IPR002241">
    <property type="entry name" value="Glyco_hydro_27"/>
</dbReference>
<feature type="domain" description="Alpha galactosidase C-terminal" evidence="8">
    <location>
        <begin position="307"/>
        <end position="380"/>
    </location>
</feature>
<dbReference type="Gene3D" id="3.20.20.70">
    <property type="entry name" value="Aldolase class I"/>
    <property type="match status" value="1"/>
</dbReference>
<dbReference type="GO" id="GO:0004557">
    <property type="term" value="F:alpha-galactosidase activity"/>
    <property type="evidence" value="ECO:0007669"/>
    <property type="project" value="UniProtKB-EC"/>
</dbReference>
<reference evidence="9" key="1">
    <citation type="journal article" date="2020" name="J. Eukaryot. Microbiol.">
        <title>De novo Sequencing, Assembly and Annotation of the Transcriptome for the Free-Living Testate Amoeba Arcella intermedia.</title>
        <authorList>
            <person name="Ribeiro G.M."/>
            <person name="Porfirio-Sousa A.L."/>
            <person name="Maurer-Alcala X.X."/>
            <person name="Katz L.A."/>
            <person name="Lahr D.J.G."/>
        </authorList>
    </citation>
    <scope>NUCLEOTIDE SEQUENCE</scope>
</reference>